<organism evidence="2 3">
    <name type="scientific">Symbiodinium natans</name>
    <dbReference type="NCBI Taxonomy" id="878477"/>
    <lineage>
        <taxon>Eukaryota</taxon>
        <taxon>Sar</taxon>
        <taxon>Alveolata</taxon>
        <taxon>Dinophyceae</taxon>
        <taxon>Suessiales</taxon>
        <taxon>Symbiodiniaceae</taxon>
        <taxon>Symbiodinium</taxon>
    </lineage>
</organism>
<name>A0A812H618_9DINO</name>
<keyword evidence="3" id="KW-1185">Reference proteome</keyword>
<sequence length="155" mass="16363">MAVKARHRGARPAGLLLVAPILLLAWACGWNLSFALGVSPQSRPMPPSSSTRMPLPGAEAAASSSTASFLTAGGLAALAMASAAKRAKLVGRKAEEVEDWSLDAVSKKFAPQVAEIRKLCKDLPEDFDDVKLLRYALQHPDSPSDAAANVSLPRF</sequence>
<reference evidence="2" key="1">
    <citation type="submission" date="2021-02" db="EMBL/GenBank/DDBJ databases">
        <authorList>
            <person name="Dougan E. K."/>
            <person name="Rhodes N."/>
            <person name="Thang M."/>
            <person name="Chan C."/>
        </authorList>
    </citation>
    <scope>NUCLEOTIDE SEQUENCE</scope>
</reference>
<keyword evidence="1" id="KW-0472">Membrane</keyword>
<evidence type="ECO:0000313" key="3">
    <source>
        <dbReference type="Proteomes" id="UP000604046"/>
    </source>
</evidence>
<feature type="transmembrane region" description="Helical" evidence="1">
    <location>
        <begin position="61"/>
        <end position="83"/>
    </location>
</feature>
<keyword evidence="1" id="KW-0812">Transmembrane</keyword>
<keyword evidence="1" id="KW-1133">Transmembrane helix</keyword>
<protein>
    <submittedName>
        <fullName evidence="2">Uncharacterized protein</fullName>
    </submittedName>
</protein>
<comment type="caution">
    <text evidence="2">The sequence shown here is derived from an EMBL/GenBank/DDBJ whole genome shotgun (WGS) entry which is preliminary data.</text>
</comment>
<accession>A0A812H618</accession>
<dbReference type="AlphaFoldDB" id="A0A812H618"/>
<dbReference type="EMBL" id="CAJNDS010000062">
    <property type="protein sequence ID" value="CAE6940203.1"/>
    <property type="molecule type" value="Genomic_DNA"/>
</dbReference>
<evidence type="ECO:0000256" key="1">
    <source>
        <dbReference type="SAM" id="Phobius"/>
    </source>
</evidence>
<gene>
    <name evidence="2" type="ORF">SNAT2548_LOCUS1182</name>
</gene>
<evidence type="ECO:0000313" key="2">
    <source>
        <dbReference type="EMBL" id="CAE6940203.1"/>
    </source>
</evidence>
<dbReference type="Proteomes" id="UP000604046">
    <property type="component" value="Unassembled WGS sequence"/>
</dbReference>
<proteinExistence type="predicted"/>
<dbReference type="OrthoDB" id="10502539at2759"/>